<dbReference type="Proteomes" id="UP000283269">
    <property type="component" value="Unassembled WGS sequence"/>
</dbReference>
<feature type="transmembrane region" description="Helical" evidence="1">
    <location>
        <begin position="136"/>
        <end position="155"/>
    </location>
</feature>
<keyword evidence="1" id="KW-0812">Transmembrane</keyword>
<dbReference type="InterPro" id="IPR045338">
    <property type="entry name" value="DUF6535"/>
</dbReference>
<feature type="transmembrane region" description="Helical" evidence="1">
    <location>
        <begin position="213"/>
        <end position="235"/>
    </location>
</feature>
<dbReference type="AlphaFoldDB" id="A0A409WHA6"/>
<dbReference type="InParanoid" id="A0A409WHA6"/>
<dbReference type="Pfam" id="PF20153">
    <property type="entry name" value="DUF6535"/>
    <property type="match status" value="1"/>
</dbReference>
<keyword evidence="4" id="KW-1185">Reference proteome</keyword>
<sequence>DELTVASGLLPSRNDEAEGDYSEAHLPFIRFRRHQMFLPNMDTRHVLDLSNSGRVSATLYKSSPPMITPVHLSSEHVNETHGRPETGGEDDIFKVWGLDDPFLYAPERPDGDPWNILLRPLLDKDKQQCASWADEVQNLLIFAGLFSSVVTAFVIESYRNLKPSSDDTMVFLLSRIANRLDNPLNVTASFPSMAGLEPIPFSPTSSSIRTNTLWFISLVLSLATVLVGTISLQWLREHQSYPDLSPKQTFALFHLRSSGLREWHVSKLFTILPLFLQCAVVLFLAGLIDFLVENGNYDVLIPVSAVIGFTLLFLLCTTALPTLQGAAVYFRRSWAGRHSAVPNQCPYKSPQSYIFRNISSIVLQLILHIYPSFHTFLRKVYRLLSSPAEITTSVSDSVSRHISNTWMPQTTWTQFDLAWLSLRDVCMRNVYGRATEVINLGQEPHKSFPMYDAIRALQESLQDTATFSAQYHCFSELSEGIFPREHIPAETWDKYKTENEYFQDLLATDQDRAVSLSDFFKLNGPKKFQERYQSLDIHPSQTNTAKAVHHENLHMFIDHMYCHHPFDDRLSKHMLEIKLRLLGYFYHEQAYEPQPQVLASTYSPALPACLATKASVLQFTLNRPPTDSFHKVFYFECGSIFYAFFQRVSDDTNVRSSIPSIIHPHLPYFLRVGRRAIINASPTVSGRRSDCDGFITTFTFIMERLDQELATADIEGQPSLLFYVAALFAKGLVVSYFGPNLRLLLSTLHEYKRKTIDKGIINTELEEQFRLPAIYGPHVFSQEWWVFLNVHTST</sequence>
<keyword evidence="1" id="KW-0472">Membrane</keyword>
<accession>A0A409WHA6</accession>
<feature type="transmembrane region" description="Helical" evidence="1">
    <location>
        <begin position="299"/>
        <end position="323"/>
    </location>
</feature>
<organism evidence="3 4">
    <name type="scientific">Psilocybe cyanescens</name>
    <dbReference type="NCBI Taxonomy" id="93625"/>
    <lineage>
        <taxon>Eukaryota</taxon>
        <taxon>Fungi</taxon>
        <taxon>Dikarya</taxon>
        <taxon>Basidiomycota</taxon>
        <taxon>Agaricomycotina</taxon>
        <taxon>Agaricomycetes</taxon>
        <taxon>Agaricomycetidae</taxon>
        <taxon>Agaricales</taxon>
        <taxon>Agaricineae</taxon>
        <taxon>Strophariaceae</taxon>
        <taxon>Psilocybe</taxon>
    </lineage>
</organism>
<protein>
    <recommendedName>
        <fullName evidence="2">DUF6535 domain-containing protein</fullName>
    </recommendedName>
</protein>
<feature type="non-terminal residue" evidence="3">
    <location>
        <position position="1"/>
    </location>
</feature>
<dbReference type="OrthoDB" id="3235960at2759"/>
<dbReference type="EMBL" id="NHYD01003432">
    <property type="protein sequence ID" value="PPQ77879.1"/>
    <property type="molecule type" value="Genomic_DNA"/>
</dbReference>
<reference evidence="3 4" key="1">
    <citation type="journal article" date="2018" name="Evol. Lett.">
        <title>Horizontal gene cluster transfer increased hallucinogenic mushroom diversity.</title>
        <authorList>
            <person name="Reynolds H.T."/>
            <person name="Vijayakumar V."/>
            <person name="Gluck-Thaler E."/>
            <person name="Korotkin H.B."/>
            <person name="Matheny P.B."/>
            <person name="Slot J.C."/>
        </authorList>
    </citation>
    <scope>NUCLEOTIDE SEQUENCE [LARGE SCALE GENOMIC DNA]</scope>
    <source>
        <strain evidence="3 4">2631</strain>
    </source>
</reference>
<feature type="transmembrane region" description="Helical" evidence="1">
    <location>
        <begin position="268"/>
        <end position="292"/>
    </location>
</feature>
<evidence type="ECO:0000256" key="1">
    <source>
        <dbReference type="SAM" id="Phobius"/>
    </source>
</evidence>
<gene>
    <name evidence="3" type="ORF">CVT25_015366</name>
</gene>
<evidence type="ECO:0000313" key="3">
    <source>
        <dbReference type="EMBL" id="PPQ77879.1"/>
    </source>
</evidence>
<dbReference type="STRING" id="93625.A0A409WHA6"/>
<comment type="caution">
    <text evidence="3">The sequence shown here is derived from an EMBL/GenBank/DDBJ whole genome shotgun (WGS) entry which is preliminary data.</text>
</comment>
<evidence type="ECO:0000313" key="4">
    <source>
        <dbReference type="Proteomes" id="UP000283269"/>
    </source>
</evidence>
<name>A0A409WHA6_PSICY</name>
<proteinExistence type="predicted"/>
<evidence type="ECO:0000259" key="2">
    <source>
        <dbReference type="Pfam" id="PF20153"/>
    </source>
</evidence>
<feature type="domain" description="DUF6535" evidence="2">
    <location>
        <begin position="114"/>
        <end position="292"/>
    </location>
</feature>
<keyword evidence="1" id="KW-1133">Transmembrane helix</keyword>